<dbReference type="Gene3D" id="3.30.230.10">
    <property type="match status" value="1"/>
</dbReference>
<proteinExistence type="inferred from homology"/>
<sequence>MSHPSTFSPGPAVARIRSFAFIGIDAIPVTVEVQITSGLPAFLIVGLADKAVGESRERVRAALAAIGLALPPKRILVNLTPADLPKEGAHLDLPIAIALLVAMGVIPHETAYAYAALGELSLDGQVNRVTGVLAAALGAVESELGLICPASQSREARWANTSLDILAPQDLMALISHFRGEQILCAVPDNAPPDRPQLPDMADIRGMIRGRRALEIAAAGAHSLLLCGAPGAGKSMLASRLPSILPDLTSAQVLETTRIHSVSGHLETTGLVIRPPFREPHHSASLPALVGGGSQARPGEVSLAHNGVLFLDELPEFSRQCIESLRQPIETGSITIARATRHITYPARFQLVAAMNPCRCGYLGDAERSCRKAPRCGEDYTAKISGPMLDRIDIRLDVQPVSPIDISRGPAGEPSDVIRARVTAARDRQIRRQNSPNAQADTRQFALSQGARDLAEQASERLKLSGRGMTRLMRVAMTIADLEGVDEIARPHMAEALGLRQK</sequence>
<dbReference type="Pfam" id="PF13335">
    <property type="entry name" value="Mg_chelatase_C"/>
    <property type="match status" value="1"/>
</dbReference>
<evidence type="ECO:0000256" key="1">
    <source>
        <dbReference type="ARBA" id="ARBA00006354"/>
    </source>
</evidence>
<evidence type="ECO:0000313" key="5">
    <source>
        <dbReference type="EMBL" id="CAI9119601.1"/>
    </source>
</evidence>
<protein>
    <submittedName>
        <fullName evidence="5">YifB family Mg chelatase-like AAA ATPase</fullName>
    </submittedName>
</protein>
<accession>A0AA35UGL1</accession>
<evidence type="ECO:0000313" key="6">
    <source>
        <dbReference type="Proteomes" id="UP001176960"/>
    </source>
</evidence>
<dbReference type="GO" id="GO:0003677">
    <property type="term" value="F:DNA binding"/>
    <property type="evidence" value="ECO:0007669"/>
    <property type="project" value="InterPro"/>
</dbReference>
<dbReference type="Pfam" id="PF01078">
    <property type="entry name" value="Mg_chelatase"/>
    <property type="match status" value="1"/>
</dbReference>
<dbReference type="InterPro" id="IPR000523">
    <property type="entry name" value="Mg_chelatse_chII-like_cat_dom"/>
</dbReference>
<dbReference type="RefSeq" id="WP_289841694.1">
    <property type="nucleotide sequence ID" value="NZ_CATKSH010000002.1"/>
</dbReference>
<dbReference type="Pfam" id="PF13541">
    <property type="entry name" value="ChlI"/>
    <property type="match status" value="1"/>
</dbReference>
<dbReference type="GO" id="GO:0005524">
    <property type="term" value="F:ATP binding"/>
    <property type="evidence" value="ECO:0007669"/>
    <property type="project" value="UniProtKB-KW"/>
</dbReference>
<keyword evidence="3" id="KW-0067">ATP-binding</keyword>
<evidence type="ECO:0000259" key="4">
    <source>
        <dbReference type="SMART" id="SM00382"/>
    </source>
</evidence>
<organism evidence="5 6">
    <name type="scientific">Brytella acorum</name>
    <dbReference type="NCBI Taxonomy" id="2959299"/>
    <lineage>
        <taxon>Bacteria</taxon>
        <taxon>Pseudomonadati</taxon>
        <taxon>Pseudomonadota</taxon>
        <taxon>Alphaproteobacteria</taxon>
        <taxon>Acetobacterales</taxon>
        <taxon>Acetobacteraceae</taxon>
        <taxon>Brytella</taxon>
    </lineage>
</organism>
<dbReference type="AlphaFoldDB" id="A0AA35UGL1"/>
<dbReference type="SMART" id="SM00382">
    <property type="entry name" value="AAA"/>
    <property type="match status" value="1"/>
</dbReference>
<dbReference type="PRINTS" id="PR01657">
    <property type="entry name" value="MCMFAMILY"/>
</dbReference>
<reference evidence="5" key="1">
    <citation type="submission" date="2023-03" db="EMBL/GenBank/DDBJ databases">
        <authorList>
            <person name="Cleenwerck I."/>
        </authorList>
    </citation>
    <scope>NUCLEOTIDE SEQUENCE</scope>
    <source>
        <strain evidence="5">LMG 32879</strain>
    </source>
</reference>
<dbReference type="InterPro" id="IPR014721">
    <property type="entry name" value="Ribsml_uS5_D2-typ_fold_subgr"/>
</dbReference>
<gene>
    <name evidence="5" type="ORF">LMG32879_000419</name>
</gene>
<dbReference type="SUPFAM" id="SSF54211">
    <property type="entry name" value="Ribosomal protein S5 domain 2-like"/>
    <property type="match status" value="1"/>
</dbReference>
<dbReference type="Proteomes" id="UP001176960">
    <property type="component" value="Unassembled WGS sequence"/>
</dbReference>
<comment type="similarity">
    <text evidence="1">Belongs to the Mg-chelatase subunits D/I family. ComM subfamily.</text>
</comment>
<keyword evidence="2" id="KW-0547">Nucleotide-binding</keyword>
<name>A0AA35UGL1_9PROT</name>
<dbReference type="InterPro" id="IPR027417">
    <property type="entry name" value="P-loop_NTPase"/>
</dbReference>
<dbReference type="InterPro" id="IPR004482">
    <property type="entry name" value="Mg_chelat-rel"/>
</dbReference>
<dbReference type="InterPro" id="IPR020568">
    <property type="entry name" value="Ribosomal_Su5_D2-typ_SF"/>
</dbReference>
<feature type="domain" description="AAA+ ATPase" evidence="4">
    <location>
        <begin position="220"/>
        <end position="402"/>
    </location>
</feature>
<dbReference type="Gene3D" id="3.40.50.300">
    <property type="entry name" value="P-loop containing nucleotide triphosphate hydrolases"/>
    <property type="match status" value="1"/>
</dbReference>
<dbReference type="SUPFAM" id="SSF52540">
    <property type="entry name" value="P-loop containing nucleoside triphosphate hydrolases"/>
    <property type="match status" value="1"/>
</dbReference>
<dbReference type="EMBL" id="CATKSH010000002">
    <property type="protein sequence ID" value="CAI9119601.1"/>
    <property type="molecule type" value="Genomic_DNA"/>
</dbReference>
<dbReference type="InterPro" id="IPR001208">
    <property type="entry name" value="MCM_dom"/>
</dbReference>
<comment type="caution">
    <text evidence="5">The sequence shown here is derived from an EMBL/GenBank/DDBJ whole genome shotgun (WGS) entry which is preliminary data.</text>
</comment>
<dbReference type="InterPro" id="IPR003593">
    <property type="entry name" value="AAA+_ATPase"/>
</dbReference>
<dbReference type="PANTHER" id="PTHR32039:SF7">
    <property type="entry name" value="COMPETENCE PROTEIN COMM"/>
    <property type="match status" value="1"/>
</dbReference>
<evidence type="ECO:0000256" key="2">
    <source>
        <dbReference type="ARBA" id="ARBA00022741"/>
    </source>
</evidence>
<evidence type="ECO:0000256" key="3">
    <source>
        <dbReference type="ARBA" id="ARBA00022840"/>
    </source>
</evidence>
<dbReference type="PANTHER" id="PTHR32039">
    <property type="entry name" value="MAGNESIUM-CHELATASE SUBUNIT CHLI"/>
    <property type="match status" value="1"/>
</dbReference>
<dbReference type="InterPro" id="IPR045006">
    <property type="entry name" value="CHLI-like"/>
</dbReference>
<dbReference type="InterPro" id="IPR025158">
    <property type="entry name" value="Mg_chelat-rel_C"/>
</dbReference>
<keyword evidence="6" id="KW-1185">Reference proteome</keyword>
<dbReference type="NCBIfam" id="TIGR00368">
    <property type="entry name" value="YifB family Mg chelatase-like AAA ATPase"/>
    <property type="match status" value="1"/>
</dbReference>